<dbReference type="EMBL" id="FOKG01000004">
    <property type="protein sequence ID" value="SFB09062.1"/>
    <property type="molecule type" value="Genomic_DNA"/>
</dbReference>
<dbReference type="NCBIfam" id="TIGR01203">
    <property type="entry name" value="HGPRTase"/>
    <property type="match status" value="1"/>
</dbReference>
<comment type="pathway">
    <text evidence="4">Purine metabolism; GMP biosynthesis via salvage pathway; GMP from guanine: step 1/1.</text>
</comment>
<name>A0A1I0Y787_9PSEU</name>
<evidence type="ECO:0000256" key="10">
    <source>
        <dbReference type="ARBA" id="ARBA00022726"/>
    </source>
</evidence>
<keyword evidence="10 15" id="KW-0660">Purine salvage</keyword>
<dbReference type="FunFam" id="3.40.50.2020:FF:000006">
    <property type="entry name" value="Hypoxanthine phosphoribosyltransferase"/>
    <property type="match status" value="1"/>
</dbReference>
<feature type="domain" description="Phosphoribosyltransferase" evidence="16">
    <location>
        <begin position="14"/>
        <end position="164"/>
    </location>
</feature>
<comment type="cofactor">
    <cofactor evidence="1 15">
        <name>Mg(2+)</name>
        <dbReference type="ChEBI" id="CHEBI:18420"/>
    </cofactor>
</comment>
<dbReference type="GO" id="GO:0005829">
    <property type="term" value="C:cytosol"/>
    <property type="evidence" value="ECO:0007669"/>
    <property type="project" value="TreeGrafter"/>
</dbReference>
<dbReference type="STRING" id="490629.SAMN05216266_104279"/>
<dbReference type="UniPathway" id="UPA00591">
    <property type="reaction ID" value="UER00648"/>
</dbReference>
<dbReference type="GO" id="GO:0006166">
    <property type="term" value="P:purine ribonucleoside salvage"/>
    <property type="evidence" value="ECO:0007669"/>
    <property type="project" value="UniProtKB-KW"/>
</dbReference>
<dbReference type="InterPro" id="IPR000836">
    <property type="entry name" value="PRTase_dom"/>
</dbReference>
<comment type="pathway">
    <text evidence="3 15">Purine metabolism; IMP biosynthesis via salvage pathway; IMP from hypoxanthine: step 1/1.</text>
</comment>
<evidence type="ECO:0000256" key="7">
    <source>
        <dbReference type="ARBA" id="ARBA00022676"/>
    </source>
</evidence>
<keyword evidence="7 15" id="KW-0328">Glycosyltransferase</keyword>
<dbReference type="GO" id="GO:0000166">
    <property type="term" value="F:nucleotide binding"/>
    <property type="evidence" value="ECO:0007669"/>
    <property type="project" value="UniProtKB-KW"/>
</dbReference>
<dbReference type="Proteomes" id="UP000243799">
    <property type="component" value="Unassembled WGS sequence"/>
</dbReference>
<evidence type="ECO:0000313" key="18">
    <source>
        <dbReference type="Proteomes" id="UP000243799"/>
    </source>
</evidence>
<dbReference type="AlphaFoldDB" id="A0A1I0Y787"/>
<evidence type="ECO:0000256" key="6">
    <source>
        <dbReference type="ARBA" id="ARBA00022490"/>
    </source>
</evidence>
<evidence type="ECO:0000256" key="9">
    <source>
        <dbReference type="ARBA" id="ARBA00022723"/>
    </source>
</evidence>
<sequence>MYEGDIASVLVTEQQIQDKITELAEKVAADYPADPEQGDLLLVGVLKGAVMFMTDFARALPVPAQLEFMAVSSYGSSTSSSGVVRILKDLDRDIAGKQVLIVEDIVDSGLTLSWLLKNLASRNPASLQVCSLLRKPDAVKVEVPVKYVGFDIPNEFVVGYGLDYAERYRDLPYIGTLDPKVYSS</sequence>
<evidence type="ECO:0000313" key="17">
    <source>
        <dbReference type="EMBL" id="SFB09062.1"/>
    </source>
</evidence>
<dbReference type="GO" id="GO:0032263">
    <property type="term" value="P:GMP salvage"/>
    <property type="evidence" value="ECO:0007669"/>
    <property type="project" value="TreeGrafter"/>
</dbReference>
<comment type="catalytic activity">
    <reaction evidence="14">
        <text>IMP + diphosphate = hypoxanthine + 5-phospho-alpha-D-ribose 1-diphosphate</text>
        <dbReference type="Rhea" id="RHEA:17973"/>
        <dbReference type="ChEBI" id="CHEBI:17368"/>
        <dbReference type="ChEBI" id="CHEBI:33019"/>
        <dbReference type="ChEBI" id="CHEBI:58017"/>
        <dbReference type="ChEBI" id="CHEBI:58053"/>
        <dbReference type="EC" id="2.4.2.8"/>
    </reaction>
    <physiologicalReaction direction="right-to-left" evidence="14">
        <dbReference type="Rhea" id="RHEA:17975"/>
    </physiologicalReaction>
</comment>
<dbReference type="GO" id="GO:0052657">
    <property type="term" value="F:guanine phosphoribosyltransferase activity"/>
    <property type="evidence" value="ECO:0007669"/>
    <property type="project" value="UniProtKB-ARBA"/>
</dbReference>
<dbReference type="PANTHER" id="PTHR43340">
    <property type="entry name" value="HYPOXANTHINE-GUANINE PHOSPHORIBOSYLTRANSFERASE"/>
    <property type="match status" value="1"/>
</dbReference>
<evidence type="ECO:0000256" key="11">
    <source>
        <dbReference type="ARBA" id="ARBA00022741"/>
    </source>
</evidence>
<keyword evidence="11 15" id="KW-0547">Nucleotide-binding</keyword>
<reference evidence="18" key="1">
    <citation type="submission" date="2016-10" db="EMBL/GenBank/DDBJ databases">
        <authorList>
            <person name="Varghese N."/>
            <person name="Submissions S."/>
        </authorList>
    </citation>
    <scope>NUCLEOTIDE SEQUENCE [LARGE SCALE GENOMIC DNA]</scope>
    <source>
        <strain evidence="18">CGMCC 4.3568</strain>
    </source>
</reference>
<comment type="catalytic activity">
    <reaction evidence="13">
        <text>GMP + diphosphate = guanine + 5-phospho-alpha-D-ribose 1-diphosphate</text>
        <dbReference type="Rhea" id="RHEA:25424"/>
        <dbReference type="ChEBI" id="CHEBI:16235"/>
        <dbReference type="ChEBI" id="CHEBI:33019"/>
        <dbReference type="ChEBI" id="CHEBI:58017"/>
        <dbReference type="ChEBI" id="CHEBI:58115"/>
        <dbReference type="EC" id="2.4.2.8"/>
    </reaction>
    <physiologicalReaction direction="right-to-left" evidence="13">
        <dbReference type="Rhea" id="RHEA:25426"/>
    </physiologicalReaction>
</comment>
<evidence type="ECO:0000256" key="14">
    <source>
        <dbReference type="ARBA" id="ARBA00049402"/>
    </source>
</evidence>
<keyword evidence="6 15" id="KW-0963">Cytoplasm</keyword>
<evidence type="ECO:0000256" key="15">
    <source>
        <dbReference type="RuleBase" id="RU364099"/>
    </source>
</evidence>
<protein>
    <recommendedName>
        <fullName evidence="15">Hypoxanthine phosphoribosyltransferase</fullName>
        <ecNumber evidence="15">2.4.2.8</ecNumber>
    </recommendedName>
</protein>
<dbReference type="GO" id="GO:0032264">
    <property type="term" value="P:IMP salvage"/>
    <property type="evidence" value="ECO:0007669"/>
    <property type="project" value="UniProtKB-UniPathway"/>
</dbReference>
<keyword evidence="18" id="KW-1185">Reference proteome</keyword>
<organism evidence="17 18">
    <name type="scientific">Amycolatopsis marina</name>
    <dbReference type="NCBI Taxonomy" id="490629"/>
    <lineage>
        <taxon>Bacteria</taxon>
        <taxon>Bacillati</taxon>
        <taxon>Actinomycetota</taxon>
        <taxon>Actinomycetes</taxon>
        <taxon>Pseudonocardiales</taxon>
        <taxon>Pseudonocardiaceae</taxon>
        <taxon>Amycolatopsis</taxon>
    </lineage>
</organism>
<dbReference type="GO" id="GO:0046100">
    <property type="term" value="P:hypoxanthine metabolic process"/>
    <property type="evidence" value="ECO:0007669"/>
    <property type="project" value="TreeGrafter"/>
</dbReference>
<dbReference type="OrthoDB" id="9802824at2"/>
<dbReference type="CDD" id="cd06223">
    <property type="entry name" value="PRTases_typeI"/>
    <property type="match status" value="1"/>
</dbReference>
<accession>A0A1I0Y787</accession>
<keyword evidence="8 15" id="KW-0808">Transferase</keyword>
<dbReference type="PANTHER" id="PTHR43340:SF1">
    <property type="entry name" value="HYPOXANTHINE PHOSPHORIBOSYLTRANSFERASE"/>
    <property type="match status" value="1"/>
</dbReference>
<evidence type="ECO:0000256" key="13">
    <source>
        <dbReference type="ARBA" id="ARBA00048811"/>
    </source>
</evidence>
<evidence type="ECO:0000256" key="8">
    <source>
        <dbReference type="ARBA" id="ARBA00022679"/>
    </source>
</evidence>
<dbReference type="GO" id="GO:0004422">
    <property type="term" value="F:hypoxanthine phosphoribosyltransferase activity"/>
    <property type="evidence" value="ECO:0007669"/>
    <property type="project" value="InterPro"/>
</dbReference>
<dbReference type="InterPro" id="IPR029057">
    <property type="entry name" value="PRTase-like"/>
</dbReference>
<evidence type="ECO:0000256" key="2">
    <source>
        <dbReference type="ARBA" id="ARBA00004496"/>
    </source>
</evidence>
<dbReference type="EC" id="2.4.2.8" evidence="15"/>
<dbReference type="RefSeq" id="WP_091672025.1">
    <property type="nucleotide sequence ID" value="NZ_FOKG01000004.1"/>
</dbReference>
<evidence type="ECO:0000256" key="3">
    <source>
        <dbReference type="ARBA" id="ARBA00004669"/>
    </source>
</evidence>
<proteinExistence type="inferred from homology"/>
<keyword evidence="9 15" id="KW-0479">Metal-binding</keyword>
<dbReference type="GO" id="GO:0000287">
    <property type="term" value="F:magnesium ion binding"/>
    <property type="evidence" value="ECO:0007669"/>
    <property type="project" value="TreeGrafter"/>
</dbReference>
<dbReference type="Gene3D" id="3.40.50.2020">
    <property type="match status" value="1"/>
</dbReference>
<dbReference type="InterPro" id="IPR050408">
    <property type="entry name" value="HGPRT"/>
</dbReference>
<dbReference type="Pfam" id="PF00156">
    <property type="entry name" value="Pribosyltran"/>
    <property type="match status" value="1"/>
</dbReference>
<comment type="similarity">
    <text evidence="5 15">Belongs to the purine/pyrimidine phosphoribosyltransferase family.</text>
</comment>
<comment type="subcellular location">
    <subcellularLocation>
        <location evidence="2 15">Cytoplasm</location>
    </subcellularLocation>
</comment>
<gene>
    <name evidence="17" type="ORF">SAMN05216266_104279</name>
</gene>
<evidence type="ECO:0000256" key="4">
    <source>
        <dbReference type="ARBA" id="ARBA00004676"/>
    </source>
</evidence>
<evidence type="ECO:0000256" key="1">
    <source>
        <dbReference type="ARBA" id="ARBA00001946"/>
    </source>
</evidence>
<dbReference type="SUPFAM" id="SSF53271">
    <property type="entry name" value="PRTase-like"/>
    <property type="match status" value="1"/>
</dbReference>
<evidence type="ECO:0000259" key="16">
    <source>
        <dbReference type="Pfam" id="PF00156"/>
    </source>
</evidence>
<keyword evidence="12 15" id="KW-0460">Magnesium</keyword>
<evidence type="ECO:0000256" key="12">
    <source>
        <dbReference type="ARBA" id="ARBA00022842"/>
    </source>
</evidence>
<dbReference type="GO" id="GO:0006178">
    <property type="term" value="P:guanine salvage"/>
    <property type="evidence" value="ECO:0007669"/>
    <property type="project" value="TreeGrafter"/>
</dbReference>
<dbReference type="InterPro" id="IPR005904">
    <property type="entry name" value="Hxn_phspho_trans"/>
</dbReference>
<evidence type="ECO:0000256" key="5">
    <source>
        <dbReference type="ARBA" id="ARBA00008391"/>
    </source>
</evidence>